<proteinExistence type="predicted"/>
<evidence type="ECO:0000313" key="3">
    <source>
        <dbReference type="Proteomes" id="UP000054935"/>
    </source>
</evidence>
<dbReference type="Pfam" id="PF06877">
    <property type="entry name" value="RraB"/>
    <property type="match status" value="1"/>
</dbReference>
<sequence length="137" mass="14908">MSQGAAQIAPSQALVEENTAMLSSFEQQGMRLDQEVWMDFIAEFPDPELAESALGAAERMVKAAGTLPTARFEILVDDADETAEPVYELRLTTRVLPEAAIISTFEALLTRVSTMYGGSTAAWEFADPTNTTMEALQ</sequence>
<organism evidence="2 3">
    <name type="scientific">Tropicibacter naphthalenivorans</name>
    <dbReference type="NCBI Taxonomy" id="441103"/>
    <lineage>
        <taxon>Bacteria</taxon>
        <taxon>Pseudomonadati</taxon>
        <taxon>Pseudomonadota</taxon>
        <taxon>Alphaproteobacteria</taxon>
        <taxon>Rhodobacterales</taxon>
        <taxon>Roseobacteraceae</taxon>
        <taxon>Tropicibacter</taxon>
    </lineage>
</organism>
<dbReference type="InterPro" id="IPR036701">
    <property type="entry name" value="RraB-like_sf"/>
</dbReference>
<dbReference type="EMBL" id="CYSE01000005">
    <property type="protein sequence ID" value="CUH80273.1"/>
    <property type="molecule type" value="Genomic_DNA"/>
</dbReference>
<feature type="domain" description="Regulator of ribonuclease activity B" evidence="1">
    <location>
        <begin position="16"/>
        <end position="124"/>
    </location>
</feature>
<gene>
    <name evidence="2" type="ORF">TRN7648_02905</name>
</gene>
<protein>
    <recommendedName>
        <fullName evidence="1">Regulator of ribonuclease activity B domain-containing protein</fullName>
    </recommendedName>
</protein>
<dbReference type="RefSeq" id="WP_058248388.1">
    <property type="nucleotide sequence ID" value="NZ_CYSE01000005.1"/>
</dbReference>
<keyword evidence="3" id="KW-1185">Reference proteome</keyword>
<evidence type="ECO:0000259" key="1">
    <source>
        <dbReference type="Pfam" id="PF06877"/>
    </source>
</evidence>
<name>A0A0N7M0E9_9RHOB</name>
<dbReference type="AlphaFoldDB" id="A0A0N7M0E9"/>
<dbReference type="InterPro" id="IPR009671">
    <property type="entry name" value="RraB_dom"/>
</dbReference>
<dbReference type="Proteomes" id="UP000054935">
    <property type="component" value="Unassembled WGS sequence"/>
</dbReference>
<dbReference type="STRING" id="441103.TRN7648_02905"/>
<reference evidence="2 3" key="1">
    <citation type="submission" date="2015-09" db="EMBL/GenBank/DDBJ databases">
        <authorList>
            <consortium name="Swine Surveillance"/>
        </authorList>
    </citation>
    <scope>NUCLEOTIDE SEQUENCE [LARGE SCALE GENOMIC DNA]</scope>
    <source>
        <strain evidence="2 3">CECT 7648</strain>
    </source>
</reference>
<dbReference type="SUPFAM" id="SSF89946">
    <property type="entry name" value="Hypothetical protein VC0424"/>
    <property type="match status" value="1"/>
</dbReference>
<evidence type="ECO:0000313" key="2">
    <source>
        <dbReference type="EMBL" id="CUH80273.1"/>
    </source>
</evidence>
<accession>A0A0N7M0E9</accession>